<reference evidence="3 4" key="1">
    <citation type="submission" date="2020-02" db="EMBL/GenBank/DDBJ databases">
        <title>Draft genome sequence of two Spirosoma agri KCTC 52727 and Spirosoma terrae KCTC 52035.</title>
        <authorList>
            <person name="Rojas J."/>
            <person name="Ambika Manirajan B."/>
            <person name="Suarez C."/>
            <person name="Ratering S."/>
            <person name="Schnell S."/>
        </authorList>
    </citation>
    <scope>NUCLEOTIDE SEQUENCE [LARGE SCALE GENOMIC DNA]</scope>
    <source>
        <strain evidence="3 4">KCTC 52035</strain>
    </source>
</reference>
<dbReference type="PRINTS" id="PR00080">
    <property type="entry name" value="SDRFAMILY"/>
</dbReference>
<dbReference type="Pfam" id="PF13561">
    <property type="entry name" value="adh_short_C2"/>
    <property type="match status" value="1"/>
</dbReference>
<evidence type="ECO:0000313" key="4">
    <source>
        <dbReference type="Proteomes" id="UP000474175"/>
    </source>
</evidence>
<dbReference type="FunFam" id="3.40.50.720:FF:000084">
    <property type="entry name" value="Short-chain dehydrogenase reductase"/>
    <property type="match status" value="1"/>
</dbReference>
<evidence type="ECO:0000259" key="2">
    <source>
        <dbReference type="SMART" id="SM00822"/>
    </source>
</evidence>
<feature type="domain" description="Ketoreductase" evidence="2">
    <location>
        <begin position="20"/>
        <end position="201"/>
    </location>
</feature>
<dbReference type="SUPFAM" id="SSF51735">
    <property type="entry name" value="NAD(P)-binding Rossmann-fold domains"/>
    <property type="match status" value="1"/>
</dbReference>
<accession>A0A6L9LC50</accession>
<dbReference type="PROSITE" id="PS00061">
    <property type="entry name" value="ADH_SHORT"/>
    <property type="match status" value="1"/>
</dbReference>
<sequence>MEQVQPQLPAYPTIFSLQGKLALITGGGSGIGFDIARCMVQSGARVVITGRREQPLQEAVRILADSGSGEQAYYVVNDVTERQSLNGLVETIETTYGPIDILVNNAGVNMKKPALEVTDDDFDRIVHTNLNSVFSLTRACAQRMMARKQGSIIMISSMAAYYGIDRVVAYAASKSAVEGMVKVLASEFSGNGVRVNAIAPGFIETAMSKTAMSGDPDRFARAMRRTPIGAFGKPEDIGWAAVFLASEGAKYITGASLPVDGGNSIGF</sequence>
<dbReference type="EMBL" id="JAAFZH010000009">
    <property type="protein sequence ID" value="NDU97137.1"/>
    <property type="molecule type" value="Genomic_DNA"/>
</dbReference>
<organism evidence="3 4">
    <name type="scientific">Spirosoma terrae</name>
    <dbReference type="NCBI Taxonomy" id="1968276"/>
    <lineage>
        <taxon>Bacteria</taxon>
        <taxon>Pseudomonadati</taxon>
        <taxon>Bacteroidota</taxon>
        <taxon>Cytophagia</taxon>
        <taxon>Cytophagales</taxon>
        <taxon>Cytophagaceae</taxon>
        <taxon>Spirosoma</taxon>
    </lineage>
</organism>
<dbReference type="NCBIfam" id="NF005559">
    <property type="entry name" value="PRK07231.1"/>
    <property type="match status" value="1"/>
</dbReference>
<dbReference type="RefSeq" id="WP_163952261.1">
    <property type="nucleotide sequence ID" value="NZ_JAAFZH010000009.1"/>
</dbReference>
<dbReference type="PANTHER" id="PTHR42760">
    <property type="entry name" value="SHORT-CHAIN DEHYDROGENASES/REDUCTASES FAMILY MEMBER"/>
    <property type="match status" value="1"/>
</dbReference>
<dbReference type="Gene3D" id="3.40.50.720">
    <property type="entry name" value="NAD(P)-binding Rossmann-like Domain"/>
    <property type="match status" value="1"/>
</dbReference>
<name>A0A6L9LC50_9BACT</name>
<dbReference type="InterPro" id="IPR002347">
    <property type="entry name" value="SDR_fam"/>
</dbReference>
<gene>
    <name evidence="3" type="ORF">GK108_19790</name>
</gene>
<protein>
    <submittedName>
        <fullName evidence="3">SDR family oxidoreductase</fullName>
    </submittedName>
</protein>
<comment type="caution">
    <text evidence="3">The sequence shown here is derived from an EMBL/GenBank/DDBJ whole genome shotgun (WGS) entry which is preliminary data.</text>
</comment>
<proteinExistence type="inferred from homology"/>
<dbReference type="CDD" id="cd05233">
    <property type="entry name" value="SDR_c"/>
    <property type="match status" value="1"/>
</dbReference>
<dbReference type="AlphaFoldDB" id="A0A6L9LC50"/>
<dbReference type="GO" id="GO:0016616">
    <property type="term" value="F:oxidoreductase activity, acting on the CH-OH group of donors, NAD or NADP as acceptor"/>
    <property type="evidence" value="ECO:0007669"/>
    <property type="project" value="UniProtKB-ARBA"/>
</dbReference>
<comment type="similarity">
    <text evidence="1">Belongs to the short-chain dehydrogenases/reductases (SDR) family.</text>
</comment>
<dbReference type="InterPro" id="IPR020904">
    <property type="entry name" value="Sc_DH/Rdtase_CS"/>
</dbReference>
<keyword evidence="4" id="KW-1185">Reference proteome</keyword>
<dbReference type="PRINTS" id="PR00081">
    <property type="entry name" value="GDHRDH"/>
</dbReference>
<evidence type="ECO:0000256" key="1">
    <source>
        <dbReference type="ARBA" id="ARBA00006484"/>
    </source>
</evidence>
<dbReference type="InterPro" id="IPR057326">
    <property type="entry name" value="KR_dom"/>
</dbReference>
<dbReference type="Proteomes" id="UP000474175">
    <property type="component" value="Unassembled WGS sequence"/>
</dbReference>
<dbReference type="InterPro" id="IPR036291">
    <property type="entry name" value="NAD(P)-bd_dom_sf"/>
</dbReference>
<evidence type="ECO:0000313" key="3">
    <source>
        <dbReference type="EMBL" id="NDU97137.1"/>
    </source>
</evidence>
<dbReference type="SMART" id="SM00822">
    <property type="entry name" value="PKS_KR"/>
    <property type="match status" value="1"/>
</dbReference>